<dbReference type="GO" id="GO:0003842">
    <property type="term" value="F:L-glutamate gamma-semialdehyde dehydrogenase activity"/>
    <property type="evidence" value="ECO:0007669"/>
    <property type="project" value="UniProtKB-EC"/>
</dbReference>
<dbReference type="Proteomes" id="UP000032408">
    <property type="component" value="Chromosome"/>
</dbReference>
<evidence type="ECO:0000256" key="3">
    <source>
        <dbReference type="ARBA" id="ARBA00023002"/>
    </source>
</evidence>
<dbReference type="PANTHER" id="PTHR42862">
    <property type="entry name" value="DELTA-1-PYRROLINE-5-CARBOXYLATE DEHYDROGENASE 1, ISOFORM A-RELATED"/>
    <property type="match status" value="1"/>
</dbReference>
<reference evidence="7 8" key="2">
    <citation type="journal article" date="2016" name="ISME J.">
        <title>Physiological and genomic characterization of two novel marine thaumarchaeal strains indicates niche differentiation.</title>
        <authorList>
            <person name="Bayer B."/>
            <person name="Vojvoda J."/>
            <person name="Offre P."/>
            <person name="Alves R.J."/>
            <person name="Elisabeth N.H."/>
            <person name="Garcia J.A."/>
            <person name="Volland J.M."/>
            <person name="Srivastava A."/>
            <person name="Schleper C."/>
            <person name="Herndl G.J."/>
        </authorList>
    </citation>
    <scope>NUCLEOTIDE SEQUENCE [LARGE SCALE GENOMIC DNA]</scope>
    <source>
        <strain evidence="7 8">NF5</strain>
    </source>
</reference>
<dbReference type="HOGENOM" id="CLU_005391_0_0_2"/>
<keyword evidence="8" id="KW-1185">Reference proteome</keyword>
<dbReference type="OrthoDB" id="6342at2157"/>
<dbReference type="STRING" id="1580092.NADRNF5_0546"/>
<evidence type="ECO:0000256" key="5">
    <source>
        <dbReference type="ARBA" id="ARBA00048142"/>
    </source>
</evidence>
<dbReference type="Gene3D" id="3.40.605.10">
    <property type="entry name" value="Aldehyde Dehydrogenase, Chain A, domain 1"/>
    <property type="match status" value="1"/>
</dbReference>
<dbReference type="InterPro" id="IPR016161">
    <property type="entry name" value="Ald_DH/histidinol_DH"/>
</dbReference>
<feature type="domain" description="Aldehyde dehydrogenase" evidence="6">
    <location>
        <begin position="54"/>
        <end position="518"/>
    </location>
</feature>
<reference evidence="8" key="1">
    <citation type="submission" date="2015-03" db="EMBL/GenBank/DDBJ databases">
        <title>Characterization of two novel Thaumarchaeota isolated from the Northern Adriatic Sea.</title>
        <authorList>
            <person name="Bayer B."/>
            <person name="Vojvoda J."/>
            <person name="Offre P."/>
            <person name="Srivastava A."/>
            <person name="Elisabeth N."/>
            <person name="Garcia J.A.L."/>
            <person name="Schleper C."/>
            <person name="Herndl G.J."/>
        </authorList>
    </citation>
    <scope>NUCLEOTIDE SEQUENCE [LARGE SCALE GENOMIC DNA]</scope>
    <source>
        <strain evidence="8">NF5</strain>
    </source>
</reference>
<dbReference type="Gene3D" id="3.40.309.10">
    <property type="entry name" value="Aldehyde Dehydrogenase, Chain A, domain 2"/>
    <property type="match status" value="1"/>
</dbReference>
<dbReference type="EC" id="1.2.1.88" evidence="2"/>
<accession>A0A0D5C1F5</accession>
<dbReference type="Pfam" id="PF00171">
    <property type="entry name" value="Aldedh"/>
    <property type="match status" value="1"/>
</dbReference>
<dbReference type="GO" id="GO:0010133">
    <property type="term" value="P:L-proline catabolic process to L-glutamate"/>
    <property type="evidence" value="ECO:0007669"/>
    <property type="project" value="TreeGrafter"/>
</dbReference>
<dbReference type="InterPro" id="IPR015590">
    <property type="entry name" value="Aldehyde_DH_dom"/>
</dbReference>
<evidence type="ECO:0000256" key="1">
    <source>
        <dbReference type="ARBA" id="ARBA00004786"/>
    </source>
</evidence>
<dbReference type="PANTHER" id="PTHR42862:SF1">
    <property type="entry name" value="DELTA-1-PYRROLINE-5-CARBOXYLATE DEHYDROGENASE 2, ISOFORM A-RELATED"/>
    <property type="match status" value="1"/>
</dbReference>
<comment type="pathway">
    <text evidence="1">Amino-acid degradation; L-proline degradation into L-glutamate; L-glutamate from L-proline: step 2/2.</text>
</comment>
<keyword evidence="4" id="KW-0520">NAD</keyword>
<dbReference type="PROSITE" id="PS00070">
    <property type="entry name" value="ALDEHYDE_DEHYDR_CYS"/>
    <property type="match status" value="1"/>
</dbReference>
<proteinExistence type="predicted"/>
<dbReference type="InterPro" id="IPR016162">
    <property type="entry name" value="Ald_DH_N"/>
</dbReference>
<evidence type="ECO:0000313" key="8">
    <source>
        <dbReference type="Proteomes" id="UP000032408"/>
    </source>
</evidence>
<sequence>MTEFENEFTWGRAISQNTTDEFHEKFEKAVDDAKKEFGKKYPLIINGQEIYSDETFFVTSPSDSQITIGEFSKATISDTNDAISSAKNAFEIWSNTSYLKRAEIFRECADYFSSRKFFLTAIMTFENGKNRFEAMGDVDEAIDFMRFYAFQLEKNKGFYKQTSHPNPREKTQTIMKPYGVWGIIAPFNFPSAIAIGMTTGALITGNTAVLKPASTAPLSSFYFVNFLFSKIPNGAINFVTGSGSTLGKTLIESKDVDGIAFTGSREVGMQGFQEFTKTTTKPFISEMGGKNPAIVTKNADLDKASEGVMNAAFGFGGQKCSACSRVYVHNDVADQFISKIVEKTKKLRIGMPWQKDVFLGPVINNDAKIKFENAVNLAKQDGEILTGGIVLNSSELEKGYFVEPTIVTKLPEDHKLVKEELFLPFLCIQRYDTLDDAIKLANQTEYGLTAGIFSNDEKQLEEFFSKIQAGVVYANRFASATTAALVSSQPFVGWKNSGSTGKGAGGENYLQQFMRSQTQTRCD</sequence>
<evidence type="ECO:0000256" key="4">
    <source>
        <dbReference type="ARBA" id="ARBA00023027"/>
    </source>
</evidence>
<evidence type="ECO:0000256" key="2">
    <source>
        <dbReference type="ARBA" id="ARBA00012884"/>
    </source>
</evidence>
<dbReference type="InterPro" id="IPR050485">
    <property type="entry name" value="Proline_metab_enzyme"/>
</dbReference>
<protein>
    <recommendedName>
        <fullName evidence="2">L-glutamate gamma-semialdehyde dehydrogenase</fullName>
        <ecNumber evidence="2">1.2.1.88</ecNumber>
    </recommendedName>
</protein>
<dbReference type="AlphaFoldDB" id="A0A0D5C1F5"/>
<dbReference type="EMBL" id="CP011070">
    <property type="protein sequence ID" value="AJW70242.1"/>
    <property type="molecule type" value="Genomic_DNA"/>
</dbReference>
<keyword evidence="3" id="KW-0560">Oxidoreductase</keyword>
<dbReference type="KEGG" id="nin:NADRNF5_0546"/>
<dbReference type="InterPro" id="IPR016160">
    <property type="entry name" value="Ald_DH_CS_CYS"/>
</dbReference>
<dbReference type="GeneID" id="24819788"/>
<dbReference type="RefSeq" id="WP_048115452.1">
    <property type="nucleotide sequence ID" value="NZ_CP011070.1"/>
</dbReference>
<dbReference type="SUPFAM" id="SSF53720">
    <property type="entry name" value="ALDH-like"/>
    <property type="match status" value="1"/>
</dbReference>
<comment type="catalytic activity">
    <reaction evidence="5">
        <text>L-glutamate 5-semialdehyde + NAD(+) + H2O = L-glutamate + NADH + 2 H(+)</text>
        <dbReference type="Rhea" id="RHEA:30235"/>
        <dbReference type="ChEBI" id="CHEBI:15377"/>
        <dbReference type="ChEBI" id="CHEBI:15378"/>
        <dbReference type="ChEBI" id="CHEBI:29985"/>
        <dbReference type="ChEBI" id="CHEBI:57540"/>
        <dbReference type="ChEBI" id="CHEBI:57945"/>
        <dbReference type="ChEBI" id="CHEBI:58066"/>
        <dbReference type="EC" id="1.2.1.88"/>
    </reaction>
</comment>
<dbReference type="InterPro" id="IPR016163">
    <property type="entry name" value="Ald_DH_C"/>
</dbReference>
<gene>
    <name evidence="7" type="ORF">NADRNF5_0546</name>
</gene>
<dbReference type="GO" id="GO:0009898">
    <property type="term" value="C:cytoplasmic side of plasma membrane"/>
    <property type="evidence" value="ECO:0007669"/>
    <property type="project" value="TreeGrafter"/>
</dbReference>
<organism evidence="7 8">
    <name type="scientific">Nitrosopumilus adriaticus</name>
    <dbReference type="NCBI Taxonomy" id="1580092"/>
    <lineage>
        <taxon>Archaea</taxon>
        <taxon>Nitrososphaerota</taxon>
        <taxon>Nitrososphaeria</taxon>
        <taxon>Nitrosopumilales</taxon>
        <taxon>Nitrosopumilaceae</taxon>
        <taxon>Nitrosopumilus</taxon>
    </lineage>
</organism>
<name>A0A0D5C1F5_9ARCH</name>
<dbReference type="FunFam" id="3.40.309.10:FF:000005">
    <property type="entry name" value="1-pyrroline-5-carboxylate dehydrogenase 1"/>
    <property type="match status" value="1"/>
</dbReference>
<evidence type="ECO:0000313" key="7">
    <source>
        <dbReference type="EMBL" id="AJW70242.1"/>
    </source>
</evidence>
<evidence type="ECO:0000259" key="6">
    <source>
        <dbReference type="Pfam" id="PF00171"/>
    </source>
</evidence>